<sequence length="675" mass="75046">MATGGGESEAIAQRIIRITDIAEEPLEFLAPISGYGKMPLVSLEDAVKPLVSILPEVESHAYVAKQRCKEPADELTRDESASIMLYTMGWDPLDECLYIALNQTLRSSEREQKLKPWYPYLRLFLNALFRLPSLHKIAYRGVKLDMKKKYVQGETVVWWAFSSGTVVLGVLQSELFLGKTGPRTIFNIECDSARDIRKHSFFPAEDEVLLLAGTQFTVTGCLDQGDLHIIQLKETRPPHPLLQPILVVVPRSNNLPIADFTDPVNNDDDDHTMHTNEETINDPIQSSKSHTDETMETETHDIKKDQIGLQEDTPVSDPNNPTGDDFQQESSSSTSNPIGNHATTFPALSETNNSDNGVAPNQDSDTNMSEEPTTPSGLPKSVHAEPTKTSLSSEPPTYKNPELEQMINENQDQSRVQLNNKKLTDDDMEIVAYYLLKDNKRLMQLDLSHNQIGNQGAQYLGEALQKNTTLTELTLTYNQIGDKGAQYLGEALENNNVRIKSMSIDLDHICLSYSIQTLTTLSVTLNRIGAQGIQYLGEALRKNTTLTTLNLSTNQIGDKGAQYLGEALQKNISLTTLNLSENEIGEKGAKYLGEALQNNTKLTQLDLAYNEIGEQGAKDLGKTLQKNKTLTSVNLDDNPVGLTWREHLRRTTRNRSLPLGLPDTFTDSEKSCVIS</sequence>
<proteinExistence type="inferred from homology"/>
<dbReference type="GO" id="GO:0005829">
    <property type="term" value="C:cytosol"/>
    <property type="evidence" value="ECO:0007669"/>
    <property type="project" value="TreeGrafter"/>
</dbReference>
<dbReference type="Gene3D" id="3.90.176.10">
    <property type="entry name" value="Toxin ADP-ribosyltransferase, Chain A, domain 1"/>
    <property type="match status" value="1"/>
</dbReference>
<comment type="caution">
    <text evidence="12">The sequence shown here is derived from an EMBL/GenBank/DDBJ whole genome shotgun (WGS) entry which is preliminary data.</text>
</comment>
<accession>A0A819DVV7</accession>
<dbReference type="GO" id="GO:0005096">
    <property type="term" value="F:GTPase activator activity"/>
    <property type="evidence" value="ECO:0007669"/>
    <property type="project" value="UniProtKB-KW"/>
</dbReference>
<gene>
    <name evidence="12" type="ORF">OKA104_LOCUS20842</name>
    <name evidence="11" type="ORF">VCS650_LOCUS34266</name>
</gene>
<dbReference type="InterPro" id="IPR027038">
    <property type="entry name" value="RanGap"/>
</dbReference>
<keyword evidence="9" id="KW-0521">NADP</keyword>
<evidence type="ECO:0000313" key="13">
    <source>
        <dbReference type="Proteomes" id="UP000663881"/>
    </source>
</evidence>
<evidence type="ECO:0000256" key="1">
    <source>
        <dbReference type="ARBA" id="ARBA00009558"/>
    </source>
</evidence>
<dbReference type="SUPFAM" id="SSF52047">
    <property type="entry name" value="RNI-like"/>
    <property type="match status" value="1"/>
</dbReference>
<feature type="region of interest" description="Disordered" evidence="10">
    <location>
        <begin position="258"/>
        <end position="400"/>
    </location>
</feature>
<organism evidence="12 13">
    <name type="scientific">Adineta steineri</name>
    <dbReference type="NCBI Taxonomy" id="433720"/>
    <lineage>
        <taxon>Eukaryota</taxon>
        <taxon>Metazoa</taxon>
        <taxon>Spiralia</taxon>
        <taxon>Gnathifera</taxon>
        <taxon>Rotifera</taxon>
        <taxon>Eurotatoria</taxon>
        <taxon>Bdelloidea</taxon>
        <taxon>Adinetida</taxon>
        <taxon>Adinetidae</taxon>
        <taxon>Adineta</taxon>
    </lineage>
</organism>
<evidence type="ECO:0000256" key="3">
    <source>
        <dbReference type="ARBA" id="ARBA00022614"/>
    </source>
</evidence>
<dbReference type="EMBL" id="CAJOAY010001415">
    <property type="protein sequence ID" value="CAF3840049.1"/>
    <property type="molecule type" value="Genomic_DNA"/>
</dbReference>
<feature type="compositionally biased region" description="Polar residues" evidence="10">
    <location>
        <begin position="349"/>
        <end position="376"/>
    </location>
</feature>
<dbReference type="GO" id="GO:0106274">
    <property type="term" value="F:NAD+-protein-arginine ADP-ribosyltransferase activity"/>
    <property type="evidence" value="ECO:0007669"/>
    <property type="project" value="UniProtKB-EC"/>
</dbReference>
<dbReference type="Pfam" id="PF13516">
    <property type="entry name" value="LRR_6"/>
    <property type="match status" value="6"/>
</dbReference>
<dbReference type="OrthoDB" id="8436363at2759"/>
<evidence type="ECO:0000256" key="4">
    <source>
        <dbReference type="ARBA" id="ARBA00022676"/>
    </source>
</evidence>
<keyword evidence="2" id="KW-0343">GTPase activation</keyword>
<dbReference type="GO" id="GO:0048471">
    <property type="term" value="C:perinuclear region of cytoplasm"/>
    <property type="evidence" value="ECO:0007669"/>
    <property type="project" value="TreeGrafter"/>
</dbReference>
<dbReference type="PROSITE" id="PS51996">
    <property type="entry name" value="TR_MART"/>
    <property type="match status" value="1"/>
</dbReference>
<dbReference type="EMBL" id="CAJNON010000709">
    <property type="protein sequence ID" value="CAF1360160.1"/>
    <property type="molecule type" value="Genomic_DNA"/>
</dbReference>
<keyword evidence="7" id="KW-0677">Repeat</keyword>
<dbReference type="GO" id="GO:0005634">
    <property type="term" value="C:nucleus"/>
    <property type="evidence" value="ECO:0007669"/>
    <property type="project" value="TreeGrafter"/>
</dbReference>
<dbReference type="InterPro" id="IPR000768">
    <property type="entry name" value="ART"/>
</dbReference>
<keyword evidence="6" id="KW-0548">Nucleotidyltransferase</keyword>
<dbReference type="SMART" id="SM00368">
    <property type="entry name" value="LRR_RI"/>
    <property type="match status" value="6"/>
</dbReference>
<feature type="compositionally biased region" description="Polar residues" evidence="10">
    <location>
        <begin position="328"/>
        <end position="343"/>
    </location>
</feature>
<keyword evidence="3" id="KW-0433">Leucine-rich repeat</keyword>
<comment type="catalytic activity">
    <reaction evidence="8 9">
        <text>L-arginyl-[protein] + NAD(+) = N(omega)-(ADP-D-ribosyl)-L-arginyl-[protein] + nicotinamide + H(+)</text>
        <dbReference type="Rhea" id="RHEA:19149"/>
        <dbReference type="Rhea" id="RHEA-COMP:10532"/>
        <dbReference type="Rhea" id="RHEA-COMP:15087"/>
        <dbReference type="ChEBI" id="CHEBI:15378"/>
        <dbReference type="ChEBI" id="CHEBI:17154"/>
        <dbReference type="ChEBI" id="CHEBI:29965"/>
        <dbReference type="ChEBI" id="CHEBI:57540"/>
        <dbReference type="ChEBI" id="CHEBI:142554"/>
        <dbReference type="EC" id="2.4.2.31"/>
    </reaction>
</comment>
<evidence type="ECO:0000256" key="7">
    <source>
        <dbReference type="ARBA" id="ARBA00022737"/>
    </source>
</evidence>
<dbReference type="Pfam" id="PF01129">
    <property type="entry name" value="ART"/>
    <property type="match status" value="1"/>
</dbReference>
<keyword evidence="9" id="KW-0520">NAD</keyword>
<dbReference type="Gene3D" id="3.80.10.10">
    <property type="entry name" value="Ribonuclease Inhibitor"/>
    <property type="match status" value="2"/>
</dbReference>
<name>A0A819DVV7_9BILA</name>
<reference evidence="12" key="1">
    <citation type="submission" date="2021-02" db="EMBL/GenBank/DDBJ databases">
        <authorList>
            <person name="Nowell W R."/>
        </authorList>
    </citation>
    <scope>NUCLEOTIDE SEQUENCE</scope>
</reference>
<protein>
    <recommendedName>
        <fullName evidence="9">NAD(P)(+)--arginine ADP-ribosyltransferase</fullName>
        <ecNumber evidence="9">2.4.2.31</ecNumber>
    </recommendedName>
    <alternativeName>
        <fullName evidence="9">Mono(ADP-ribosyl)transferase</fullName>
    </alternativeName>
</protein>
<evidence type="ECO:0000256" key="5">
    <source>
        <dbReference type="ARBA" id="ARBA00022679"/>
    </source>
</evidence>
<evidence type="ECO:0000313" key="12">
    <source>
        <dbReference type="EMBL" id="CAF3840049.1"/>
    </source>
</evidence>
<keyword evidence="4 9" id="KW-0328">Glycosyltransferase</keyword>
<evidence type="ECO:0000256" key="9">
    <source>
        <dbReference type="RuleBase" id="RU361228"/>
    </source>
</evidence>
<dbReference type="PANTHER" id="PTHR24113:SF12">
    <property type="entry name" value="RAN GTPASE-ACTIVATING PROTEIN 1"/>
    <property type="match status" value="1"/>
</dbReference>
<evidence type="ECO:0000256" key="8">
    <source>
        <dbReference type="ARBA" id="ARBA00047597"/>
    </source>
</evidence>
<evidence type="ECO:0000256" key="2">
    <source>
        <dbReference type="ARBA" id="ARBA00022468"/>
    </source>
</evidence>
<dbReference type="Proteomes" id="UP000663891">
    <property type="component" value="Unassembled WGS sequence"/>
</dbReference>
<dbReference type="Proteomes" id="UP000663881">
    <property type="component" value="Unassembled WGS sequence"/>
</dbReference>
<evidence type="ECO:0000313" key="11">
    <source>
        <dbReference type="EMBL" id="CAF1360160.1"/>
    </source>
</evidence>
<dbReference type="InterPro" id="IPR001611">
    <property type="entry name" value="Leu-rich_rpt"/>
</dbReference>
<comment type="similarity">
    <text evidence="1 9">Belongs to the Arg-specific ADP-ribosyltransferase family.</text>
</comment>
<evidence type="ECO:0000256" key="6">
    <source>
        <dbReference type="ARBA" id="ARBA00022695"/>
    </source>
</evidence>
<feature type="compositionally biased region" description="Basic and acidic residues" evidence="10">
    <location>
        <begin position="289"/>
        <end position="306"/>
    </location>
</feature>
<dbReference type="GO" id="GO:0016779">
    <property type="term" value="F:nucleotidyltransferase activity"/>
    <property type="evidence" value="ECO:0007669"/>
    <property type="project" value="UniProtKB-KW"/>
</dbReference>
<dbReference type="AlphaFoldDB" id="A0A819DVV7"/>
<keyword evidence="5 9" id="KW-0808">Transferase</keyword>
<dbReference type="GO" id="GO:0006913">
    <property type="term" value="P:nucleocytoplasmic transport"/>
    <property type="evidence" value="ECO:0007669"/>
    <property type="project" value="TreeGrafter"/>
</dbReference>
<dbReference type="PANTHER" id="PTHR24113">
    <property type="entry name" value="RAN GTPASE-ACTIVATING PROTEIN 1"/>
    <property type="match status" value="1"/>
</dbReference>
<dbReference type="InterPro" id="IPR032675">
    <property type="entry name" value="LRR_dom_sf"/>
</dbReference>
<evidence type="ECO:0000256" key="10">
    <source>
        <dbReference type="SAM" id="MobiDB-lite"/>
    </source>
</evidence>
<dbReference type="GO" id="GO:0031267">
    <property type="term" value="F:small GTPase binding"/>
    <property type="evidence" value="ECO:0007669"/>
    <property type="project" value="TreeGrafter"/>
</dbReference>
<dbReference type="SUPFAM" id="SSF56399">
    <property type="entry name" value="ADP-ribosylation"/>
    <property type="match status" value="1"/>
</dbReference>
<dbReference type="EC" id="2.4.2.31" evidence="9"/>